<reference evidence="1" key="1">
    <citation type="journal article" date="2022" name="Arch. Microbiol.">
        <title>Microbulbifer okhotskensis sp. nov., isolated from a deep bottom sediment of the Okhotsk Sea.</title>
        <authorList>
            <person name="Romanenko L."/>
            <person name="Kurilenko V."/>
            <person name="Otstavnykh N."/>
            <person name="Velansky P."/>
            <person name="Isaeva M."/>
            <person name="Mikhailov V."/>
        </authorList>
    </citation>
    <scope>NUCLEOTIDE SEQUENCE</scope>
    <source>
        <strain evidence="1">OS29</strain>
    </source>
</reference>
<sequence length="49" mass="5528">MSAAITFEPRNFHTNTSIYENEVFDARASHTGKLANVSGQSEYTNQHRV</sequence>
<dbReference type="AlphaFoldDB" id="A0A9X2J695"/>
<proteinExistence type="predicted"/>
<name>A0A9X2J695_9GAMM</name>
<evidence type="ECO:0000313" key="1">
    <source>
        <dbReference type="EMBL" id="MCO1333241.1"/>
    </source>
</evidence>
<dbReference type="RefSeq" id="WP_252464408.1">
    <property type="nucleotide sequence ID" value="NZ_JALBWM010000006.1"/>
</dbReference>
<dbReference type="Proteomes" id="UP001139028">
    <property type="component" value="Unassembled WGS sequence"/>
</dbReference>
<protein>
    <submittedName>
        <fullName evidence="1">Uncharacterized protein</fullName>
    </submittedName>
</protein>
<dbReference type="EMBL" id="JALBWM010000006">
    <property type="protein sequence ID" value="MCO1333241.1"/>
    <property type="molecule type" value="Genomic_DNA"/>
</dbReference>
<comment type="caution">
    <text evidence="1">The sequence shown here is derived from an EMBL/GenBank/DDBJ whole genome shotgun (WGS) entry which is preliminary data.</text>
</comment>
<organism evidence="1 2">
    <name type="scientific">Microbulbifer okhotskensis</name>
    <dbReference type="NCBI Taxonomy" id="2926617"/>
    <lineage>
        <taxon>Bacteria</taxon>
        <taxon>Pseudomonadati</taxon>
        <taxon>Pseudomonadota</taxon>
        <taxon>Gammaproteobacteria</taxon>
        <taxon>Cellvibrionales</taxon>
        <taxon>Microbulbiferaceae</taxon>
        <taxon>Microbulbifer</taxon>
    </lineage>
</organism>
<evidence type="ECO:0000313" key="2">
    <source>
        <dbReference type="Proteomes" id="UP001139028"/>
    </source>
</evidence>
<gene>
    <name evidence="1" type="ORF">MO867_02700</name>
</gene>
<accession>A0A9X2J695</accession>
<keyword evidence="2" id="KW-1185">Reference proteome</keyword>